<reference evidence="2" key="1">
    <citation type="journal article" date="2021" name="BMC Genomics">
        <title>Chromosome-level genome assembly and manually-curated proteome of model necrotroph Parastagonospora nodorum Sn15 reveals a genome-wide trove of candidate effector homologs, and redundancy of virulence-related functions within an accessory chromosome.</title>
        <authorList>
            <person name="Bertazzoni S."/>
            <person name="Jones D.A.B."/>
            <person name="Phan H.T."/>
            <person name="Tan K.-C."/>
            <person name="Hane J.K."/>
        </authorList>
    </citation>
    <scope>NUCLEOTIDE SEQUENCE [LARGE SCALE GENOMIC DNA]</scope>
    <source>
        <strain evidence="2">SN15 / ATCC MYA-4574 / FGSC 10173)</strain>
    </source>
</reference>
<accession>A0A7U2F382</accession>
<evidence type="ECO:0000313" key="2">
    <source>
        <dbReference type="Proteomes" id="UP000663193"/>
    </source>
</evidence>
<dbReference type="Proteomes" id="UP000663193">
    <property type="component" value="Chromosome 8"/>
</dbReference>
<proteinExistence type="predicted"/>
<dbReference type="VEuPathDB" id="FungiDB:JI435_411150"/>
<organism evidence="1 2">
    <name type="scientific">Phaeosphaeria nodorum (strain SN15 / ATCC MYA-4574 / FGSC 10173)</name>
    <name type="common">Glume blotch fungus</name>
    <name type="synonym">Parastagonospora nodorum</name>
    <dbReference type="NCBI Taxonomy" id="321614"/>
    <lineage>
        <taxon>Eukaryota</taxon>
        <taxon>Fungi</taxon>
        <taxon>Dikarya</taxon>
        <taxon>Ascomycota</taxon>
        <taxon>Pezizomycotina</taxon>
        <taxon>Dothideomycetes</taxon>
        <taxon>Pleosporomycetidae</taxon>
        <taxon>Pleosporales</taxon>
        <taxon>Pleosporineae</taxon>
        <taxon>Phaeosphaeriaceae</taxon>
        <taxon>Parastagonospora</taxon>
    </lineage>
</organism>
<keyword evidence="2" id="KW-1185">Reference proteome</keyword>
<name>A0A7U2F382_PHANO</name>
<evidence type="ECO:0000313" key="1">
    <source>
        <dbReference type="EMBL" id="QRC97855.1"/>
    </source>
</evidence>
<sequence length="91" mass="10473">MGGDAILVEMRGEQYALHPVWRVQVLVVEAFVPMMNHKQRRPSLDGKIHRTIAQKHLSLLPRIPTSLLATYHRVRLPIFELSSDKCIFLTT</sequence>
<protein>
    <submittedName>
        <fullName evidence="1">Uncharacterized protein</fullName>
    </submittedName>
</protein>
<dbReference type="EMBL" id="CP069030">
    <property type="protein sequence ID" value="QRC97855.1"/>
    <property type="molecule type" value="Genomic_DNA"/>
</dbReference>
<dbReference type="AlphaFoldDB" id="A0A7U2F382"/>
<gene>
    <name evidence="1" type="ORF">JI435_411150</name>
</gene>